<dbReference type="PROSITE" id="PS50928">
    <property type="entry name" value="ABC_TM1"/>
    <property type="match status" value="1"/>
</dbReference>
<feature type="transmembrane region" description="Helical" evidence="7">
    <location>
        <begin position="243"/>
        <end position="261"/>
    </location>
</feature>
<feature type="domain" description="ABC transmembrane type-1" evidence="8">
    <location>
        <begin position="69"/>
        <end position="261"/>
    </location>
</feature>
<keyword evidence="5 7" id="KW-1133">Transmembrane helix</keyword>
<evidence type="ECO:0000259" key="8">
    <source>
        <dbReference type="PROSITE" id="PS50928"/>
    </source>
</evidence>
<organism evidence="9 10">
    <name type="scientific">Treponema ruminis</name>
    <dbReference type="NCBI Taxonomy" id="744515"/>
    <lineage>
        <taxon>Bacteria</taxon>
        <taxon>Pseudomonadati</taxon>
        <taxon>Spirochaetota</taxon>
        <taxon>Spirochaetia</taxon>
        <taxon>Spirochaetales</taxon>
        <taxon>Treponemataceae</taxon>
        <taxon>Treponema</taxon>
    </lineage>
</organism>
<comment type="similarity">
    <text evidence="7">Belongs to the binding-protein-dependent transport system permease family.</text>
</comment>
<keyword evidence="6 7" id="KW-0472">Membrane</keyword>
<reference evidence="9 10" key="1">
    <citation type="submission" date="2020-08" db="EMBL/GenBank/DDBJ databases">
        <title>Genomic Encyclopedia of Type Strains, Phase IV (KMG-IV): sequencing the most valuable type-strain genomes for metagenomic binning, comparative biology and taxonomic classification.</title>
        <authorList>
            <person name="Goeker M."/>
        </authorList>
    </citation>
    <scope>NUCLEOTIDE SEQUENCE [LARGE SCALE GENOMIC DNA]</scope>
    <source>
        <strain evidence="9 10">DSM 103462</strain>
    </source>
</reference>
<dbReference type="EMBL" id="JACHFQ010000005">
    <property type="protein sequence ID" value="MBB5226436.1"/>
    <property type="molecule type" value="Genomic_DNA"/>
</dbReference>
<feature type="transmembrane region" description="Helical" evidence="7">
    <location>
        <begin position="106"/>
        <end position="125"/>
    </location>
</feature>
<evidence type="ECO:0000256" key="7">
    <source>
        <dbReference type="RuleBase" id="RU363032"/>
    </source>
</evidence>
<dbReference type="AlphaFoldDB" id="A0A7W8G9S9"/>
<dbReference type="Pfam" id="PF00528">
    <property type="entry name" value="BPD_transp_1"/>
    <property type="match status" value="1"/>
</dbReference>
<dbReference type="SUPFAM" id="SSF161098">
    <property type="entry name" value="MetI-like"/>
    <property type="match status" value="1"/>
</dbReference>
<keyword evidence="10" id="KW-1185">Reference proteome</keyword>
<gene>
    <name evidence="9" type="ORF">HNP76_001809</name>
</gene>
<protein>
    <submittedName>
        <fullName evidence="9">Multiple sugar transport system permease protein</fullName>
    </submittedName>
</protein>
<evidence type="ECO:0000313" key="9">
    <source>
        <dbReference type="EMBL" id="MBB5226436.1"/>
    </source>
</evidence>
<keyword evidence="4 7" id="KW-0812">Transmembrane</keyword>
<feature type="transmembrane region" description="Helical" evidence="7">
    <location>
        <begin position="137"/>
        <end position="155"/>
    </location>
</feature>
<evidence type="ECO:0000256" key="5">
    <source>
        <dbReference type="ARBA" id="ARBA00022989"/>
    </source>
</evidence>
<accession>A0A7W8G9S9</accession>
<keyword evidence="9" id="KW-0762">Sugar transport</keyword>
<evidence type="ECO:0000256" key="1">
    <source>
        <dbReference type="ARBA" id="ARBA00004651"/>
    </source>
</evidence>
<name>A0A7W8G9S9_9SPIR</name>
<dbReference type="Proteomes" id="UP000518887">
    <property type="component" value="Unassembled WGS sequence"/>
</dbReference>
<evidence type="ECO:0000313" key="10">
    <source>
        <dbReference type="Proteomes" id="UP000518887"/>
    </source>
</evidence>
<dbReference type="GO" id="GO:0055085">
    <property type="term" value="P:transmembrane transport"/>
    <property type="evidence" value="ECO:0007669"/>
    <property type="project" value="InterPro"/>
</dbReference>
<keyword evidence="2 7" id="KW-0813">Transport</keyword>
<comment type="subcellular location">
    <subcellularLocation>
        <location evidence="1 7">Cell membrane</location>
        <topology evidence="1 7">Multi-pass membrane protein</topology>
    </subcellularLocation>
</comment>
<dbReference type="GO" id="GO:0005886">
    <property type="term" value="C:plasma membrane"/>
    <property type="evidence" value="ECO:0007669"/>
    <property type="project" value="UniProtKB-SubCell"/>
</dbReference>
<keyword evidence="3" id="KW-1003">Cell membrane</keyword>
<feature type="transmembrane region" description="Helical" evidence="7">
    <location>
        <begin position="7"/>
        <end position="29"/>
    </location>
</feature>
<evidence type="ECO:0000256" key="2">
    <source>
        <dbReference type="ARBA" id="ARBA00022448"/>
    </source>
</evidence>
<dbReference type="PANTHER" id="PTHR43744:SF2">
    <property type="entry name" value="ARABINOOLIGOSACCHARIDES TRANSPORT SYSTEM PERMEASE PROTEIN ARAQ"/>
    <property type="match status" value="1"/>
</dbReference>
<evidence type="ECO:0000256" key="3">
    <source>
        <dbReference type="ARBA" id="ARBA00022475"/>
    </source>
</evidence>
<dbReference type="Gene3D" id="1.10.3720.10">
    <property type="entry name" value="MetI-like"/>
    <property type="match status" value="1"/>
</dbReference>
<dbReference type="CDD" id="cd06261">
    <property type="entry name" value="TM_PBP2"/>
    <property type="match status" value="1"/>
</dbReference>
<sequence>MKTLTRYIIYFILIALVVFSLFPFFVLLVNATRLHSEIQKGFSALPGLAFGQNLKNLMSNDNTPIVRALFNSVFVSSMCALLTTYFSTMTAYGIYMYNFKLKDASLKLIMMIMMIPTQCSTLGFLKLLDAFGLMDTLAALYIPAIAAPVVFFYMYQAMQSTLPYSIVEAARIDGCHEVAIFNRIVLYMMKPALAVQAIFSFVSSWNNYFVPALVISSKEKKTIPIMIAQLRSADYQKFDMGQVYMTICIAIVPLMIVYLCLSRFIIKGVSLGAVKE</sequence>
<comment type="caution">
    <text evidence="9">The sequence shown here is derived from an EMBL/GenBank/DDBJ whole genome shotgun (WGS) entry which is preliminary data.</text>
</comment>
<feature type="transmembrane region" description="Helical" evidence="7">
    <location>
        <begin position="68"/>
        <end position="94"/>
    </location>
</feature>
<feature type="transmembrane region" description="Helical" evidence="7">
    <location>
        <begin position="192"/>
        <end position="210"/>
    </location>
</feature>
<dbReference type="PANTHER" id="PTHR43744">
    <property type="entry name" value="ABC TRANSPORTER PERMEASE PROTEIN MG189-RELATED-RELATED"/>
    <property type="match status" value="1"/>
</dbReference>
<proteinExistence type="inferred from homology"/>
<dbReference type="InterPro" id="IPR035906">
    <property type="entry name" value="MetI-like_sf"/>
</dbReference>
<evidence type="ECO:0000256" key="6">
    <source>
        <dbReference type="ARBA" id="ARBA00023136"/>
    </source>
</evidence>
<dbReference type="InterPro" id="IPR000515">
    <property type="entry name" value="MetI-like"/>
</dbReference>
<dbReference type="RefSeq" id="WP_184659694.1">
    <property type="nucleotide sequence ID" value="NZ_CP031518.1"/>
</dbReference>
<evidence type="ECO:0000256" key="4">
    <source>
        <dbReference type="ARBA" id="ARBA00022692"/>
    </source>
</evidence>